<name>A0A8H5CJR2_9AGAR</name>
<dbReference type="PANTHER" id="PTHR32385">
    <property type="entry name" value="MANNOSYL PHOSPHORYLINOSITOL CERAMIDE SYNTHASE"/>
    <property type="match status" value="1"/>
</dbReference>
<accession>A0A8H5CJR2</accession>
<comment type="similarity">
    <text evidence="1">Belongs to the glycosyltransferase 32 family.</text>
</comment>
<feature type="compositionally biased region" description="Low complexity" evidence="3">
    <location>
        <begin position="335"/>
        <end position="349"/>
    </location>
</feature>
<feature type="transmembrane region" description="Helical" evidence="4">
    <location>
        <begin position="282"/>
        <end position="299"/>
    </location>
</feature>
<dbReference type="PANTHER" id="PTHR32385:SF15">
    <property type="entry name" value="INOSITOL PHOSPHOCERAMIDE MANNOSYLTRANSFERASE 1"/>
    <property type="match status" value="1"/>
</dbReference>
<sequence length="531" mass="59532">MNKRRAFYVCLSVLALFLLGTVVVLSSVTYYLAIDPAAYLSELDVPYVDNTTRWPVADGERIPRILHQTWKTDTLPDRWQPISQECREMMPDYEYMLWTDDSSRAFIAEHYPWFLDTFDNYRYPIQRADVIRYFVLHHYGGIYLDLDIGCLRPMDPLLAYPVILPKTIPVGVSNDLMFAEKGHPFLQQTINNLVTFDHSWVLNYPTVMFSTGPMFLSAQYGIYTTSHPNSALSEIRILPRSLYGKNAKLDEAPHSFFSHFYGSSWHADDAAFIGFLGTWGKVLMWVGLAVLVLGVVRLPKNQRRSLRRMGGYDVLLPRLSRSGRWYLPLGGFSLSSSPSTPQLPSPVSSEAASPTDADAPLLHFNVDPPSPTLSFNEPFAGREPSPITAAFRRVRNRVTAMASPREDVPMTPVRPRRRSGRGVLFFLPAIFTSSQDIEMESTSSTSSSSSSSYPPPPAYSSLGWLGSRSSLNLSAEEKSHTVDLESGNNTESETSYSRPVSRQGHHPLLELSSEPPSSRTSFSSIRNSSSS</sequence>
<dbReference type="EMBL" id="JAACJK010000001">
    <property type="protein sequence ID" value="KAF5341917.1"/>
    <property type="molecule type" value="Genomic_DNA"/>
</dbReference>
<keyword evidence="6" id="KW-1185">Reference proteome</keyword>
<feature type="region of interest" description="Disordered" evidence="3">
    <location>
        <begin position="474"/>
        <end position="531"/>
    </location>
</feature>
<evidence type="ECO:0000256" key="3">
    <source>
        <dbReference type="SAM" id="MobiDB-lite"/>
    </source>
</evidence>
<dbReference type="Proteomes" id="UP000541558">
    <property type="component" value="Unassembled WGS sequence"/>
</dbReference>
<feature type="compositionally biased region" description="Polar residues" evidence="3">
    <location>
        <begin position="486"/>
        <end position="500"/>
    </location>
</feature>
<keyword evidence="4" id="KW-0812">Transmembrane</keyword>
<dbReference type="InterPro" id="IPR007577">
    <property type="entry name" value="GlycoTrfase_DXD_sugar-bd_CS"/>
</dbReference>
<evidence type="ECO:0000256" key="4">
    <source>
        <dbReference type="SAM" id="Phobius"/>
    </source>
</evidence>
<keyword evidence="4" id="KW-0472">Membrane</keyword>
<dbReference type="OrthoDB" id="3647at2759"/>
<organism evidence="5 6">
    <name type="scientific">Ephemerocybe angulata</name>
    <dbReference type="NCBI Taxonomy" id="980116"/>
    <lineage>
        <taxon>Eukaryota</taxon>
        <taxon>Fungi</taxon>
        <taxon>Dikarya</taxon>
        <taxon>Basidiomycota</taxon>
        <taxon>Agaricomycotina</taxon>
        <taxon>Agaricomycetes</taxon>
        <taxon>Agaricomycetidae</taxon>
        <taxon>Agaricales</taxon>
        <taxon>Agaricineae</taxon>
        <taxon>Psathyrellaceae</taxon>
        <taxon>Ephemerocybe</taxon>
    </lineage>
</organism>
<evidence type="ECO:0008006" key="7">
    <source>
        <dbReference type="Google" id="ProtNLM"/>
    </source>
</evidence>
<protein>
    <recommendedName>
        <fullName evidence="7">Glycosyltransferase family 32 protein</fullName>
    </recommendedName>
</protein>
<evidence type="ECO:0000256" key="2">
    <source>
        <dbReference type="ARBA" id="ARBA00022679"/>
    </source>
</evidence>
<dbReference type="GO" id="GO:0051999">
    <property type="term" value="P:mannosyl-inositol phosphorylceramide biosynthetic process"/>
    <property type="evidence" value="ECO:0007669"/>
    <property type="project" value="TreeGrafter"/>
</dbReference>
<dbReference type="SUPFAM" id="SSF53448">
    <property type="entry name" value="Nucleotide-diphospho-sugar transferases"/>
    <property type="match status" value="1"/>
</dbReference>
<feature type="region of interest" description="Disordered" evidence="3">
    <location>
        <begin position="335"/>
        <end position="359"/>
    </location>
</feature>
<evidence type="ECO:0000256" key="1">
    <source>
        <dbReference type="ARBA" id="ARBA00009003"/>
    </source>
</evidence>
<evidence type="ECO:0000313" key="5">
    <source>
        <dbReference type="EMBL" id="KAF5341917.1"/>
    </source>
</evidence>
<dbReference type="InterPro" id="IPR029044">
    <property type="entry name" value="Nucleotide-diphossugar_trans"/>
</dbReference>
<keyword evidence="4" id="KW-1133">Transmembrane helix</keyword>
<dbReference type="Gene3D" id="3.90.550.20">
    <property type="match status" value="1"/>
</dbReference>
<dbReference type="InterPro" id="IPR051706">
    <property type="entry name" value="Glycosyltransferase_domain"/>
</dbReference>
<dbReference type="AlphaFoldDB" id="A0A8H5CJR2"/>
<evidence type="ECO:0000313" key="6">
    <source>
        <dbReference type="Proteomes" id="UP000541558"/>
    </source>
</evidence>
<dbReference type="FunFam" id="3.90.550.20:FF:000005">
    <property type="entry name" value="Unplaced genomic scaffold supercont1.17, whole genome shotgun sequence"/>
    <property type="match status" value="1"/>
</dbReference>
<gene>
    <name evidence="5" type="ORF">D9611_001892</name>
</gene>
<reference evidence="5 6" key="1">
    <citation type="journal article" date="2020" name="ISME J.">
        <title>Uncovering the hidden diversity of litter-decomposition mechanisms in mushroom-forming fungi.</title>
        <authorList>
            <person name="Floudas D."/>
            <person name="Bentzer J."/>
            <person name="Ahren D."/>
            <person name="Johansson T."/>
            <person name="Persson P."/>
            <person name="Tunlid A."/>
        </authorList>
    </citation>
    <scope>NUCLEOTIDE SEQUENCE [LARGE SCALE GENOMIC DNA]</scope>
    <source>
        <strain evidence="5 6">CBS 175.51</strain>
    </source>
</reference>
<dbReference type="Pfam" id="PF04488">
    <property type="entry name" value="Gly_transf_sug"/>
    <property type="match status" value="1"/>
</dbReference>
<dbReference type="GO" id="GO:0016020">
    <property type="term" value="C:membrane"/>
    <property type="evidence" value="ECO:0007669"/>
    <property type="project" value="GOC"/>
</dbReference>
<comment type="caution">
    <text evidence="5">The sequence shown here is derived from an EMBL/GenBank/DDBJ whole genome shotgun (WGS) entry which is preliminary data.</text>
</comment>
<feature type="compositionally biased region" description="Low complexity" evidence="3">
    <location>
        <begin position="512"/>
        <end position="531"/>
    </location>
</feature>
<proteinExistence type="inferred from homology"/>
<feature type="compositionally biased region" description="Low complexity" evidence="3">
    <location>
        <begin position="441"/>
        <end position="452"/>
    </location>
</feature>
<feature type="region of interest" description="Disordered" evidence="3">
    <location>
        <begin position="437"/>
        <end position="457"/>
    </location>
</feature>
<dbReference type="GO" id="GO:0000030">
    <property type="term" value="F:mannosyltransferase activity"/>
    <property type="evidence" value="ECO:0007669"/>
    <property type="project" value="TreeGrafter"/>
</dbReference>
<keyword evidence="2" id="KW-0808">Transferase</keyword>